<sequence>MYSQSDSTVFSLFCIIAHVFLFGKGFFEIFYLAKPVVFFGFGPNPACFILSEQVIAFWLMPQAKGQSRPL</sequence>
<proteinExistence type="predicted"/>
<reference evidence="1 2" key="1">
    <citation type="submission" date="2009-01" db="EMBL/GenBank/DDBJ databases">
        <authorList>
            <person name="Fulton L."/>
            <person name="Clifton S."/>
            <person name="Fulton B."/>
            <person name="Xu J."/>
            <person name="Minx P."/>
            <person name="Pepin K.H."/>
            <person name="Johnson M."/>
            <person name="Bhonagiri V."/>
            <person name="Nash W.E."/>
            <person name="Mardis E.R."/>
            <person name="Wilson R.K."/>
        </authorList>
    </citation>
    <scope>NUCLEOTIDE SEQUENCE [LARGE SCALE GENOMIC DNA]</scope>
    <source>
        <strain evidence="1 2">DSM 5476</strain>
    </source>
</reference>
<dbReference type="STRING" id="537013.CLOSTMETH_00708"/>
<organism evidence="1 2">
    <name type="scientific">[Clostridium] methylpentosum DSM 5476</name>
    <dbReference type="NCBI Taxonomy" id="537013"/>
    <lineage>
        <taxon>Bacteria</taxon>
        <taxon>Bacillati</taxon>
        <taxon>Bacillota</taxon>
        <taxon>Clostridia</taxon>
        <taxon>Eubacteriales</taxon>
        <taxon>Oscillospiraceae</taxon>
        <taxon>Oscillospiraceae incertae sedis</taxon>
    </lineage>
</organism>
<keyword evidence="2" id="KW-1185">Reference proteome</keyword>
<dbReference type="Proteomes" id="UP000003340">
    <property type="component" value="Unassembled WGS sequence"/>
</dbReference>
<dbReference type="HOGENOM" id="CLU_2750663_0_0_9"/>
<dbReference type="EMBL" id="ACEC01000026">
    <property type="protein sequence ID" value="EEG31673.1"/>
    <property type="molecule type" value="Genomic_DNA"/>
</dbReference>
<evidence type="ECO:0000313" key="2">
    <source>
        <dbReference type="Proteomes" id="UP000003340"/>
    </source>
</evidence>
<name>C0EA54_9FIRM</name>
<accession>C0EA54</accession>
<reference evidence="1 2" key="2">
    <citation type="submission" date="2009-02" db="EMBL/GenBank/DDBJ databases">
        <title>Draft genome sequence of Clostridium methylpentosum (DSM 5476).</title>
        <authorList>
            <person name="Sudarsanam P."/>
            <person name="Ley R."/>
            <person name="Guruge J."/>
            <person name="Turnbaugh P.J."/>
            <person name="Mahowald M."/>
            <person name="Liep D."/>
            <person name="Gordon J."/>
        </authorList>
    </citation>
    <scope>NUCLEOTIDE SEQUENCE [LARGE SCALE GENOMIC DNA]</scope>
    <source>
        <strain evidence="1 2">DSM 5476</strain>
    </source>
</reference>
<protein>
    <submittedName>
        <fullName evidence="1">Uncharacterized protein</fullName>
    </submittedName>
</protein>
<dbReference type="AlphaFoldDB" id="C0EA54"/>
<comment type="caution">
    <text evidence="1">The sequence shown here is derived from an EMBL/GenBank/DDBJ whole genome shotgun (WGS) entry which is preliminary data.</text>
</comment>
<evidence type="ECO:0000313" key="1">
    <source>
        <dbReference type="EMBL" id="EEG31673.1"/>
    </source>
</evidence>
<gene>
    <name evidence="1" type="ORF">CLOSTMETH_00708</name>
</gene>